<comment type="caution">
    <text evidence="1">The sequence shown here is derived from an EMBL/GenBank/DDBJ whole genome shotgun (WGS) entry which is preliminary data.</text>
</comment>
<dbReference type="SUPFAM" id="SSF51182">
    <property type="entry name" value="RmlC-like cupins"/>
    <property type="match status" value="1"/>
</dbReference>
<gene>
    <name evidence="1" type="ORF">P9B03_01825</name>
</gene>
<dbReference type="CDD" id="cd02208">
    <property type="entry name" value="cupin_RmlC-like"/>
    <property type="match status" value="1"/>
</dbReference>
<evidence type="ECO:0000313" key="2">
    <source>
        <dbReference type="Proteomes" id="UP001344888"/>
    </source>
</evidence>
<evidence type="ECO:0008006" key="3">
    <source>
        <dbReference type="Google" id="ProtNLM"/>
    </source>
</evidence>
<dbReference type="EMBL" id="JARSFG010000003">
    <property type="protein sequence ID" value="MEC1177210.1"/>
    <property type="molecule type" value="Genomic_DNA"/>
</dbReference>
<dbReference type="InterPro" id="IPR011051">
    <property type="entry name" value="RmlC_Cupin_sf"/>
</dbReference>
<protein>
    <recommendedName>
        <fullName evidence="3">Cupin domain-containing protein</fullName>
    </recommendedName>
</protein>
<dbReference type="Proteomes" id="UP001344888">
    <property type="component" value="Unassembled WGS sequence"/>
</dbReference>
<proteinExistence type="predicted"/>
<sequence>MYCQLNKNDEGIPAHFHSFGEDSAIVLQGELTYDVSFEQQLKAVENDIVFGWINYVHGYHNSSLTALHILIFATPEHNESIYDPAYLPKGEYPSIRLAKMTSDMMKITSERMIFSTKQRNIAQHNMMIFDWYKKELQIMEHHDQPASIQPNSIVIQFKDNANM</sequence>
<organism evidence="1 2">
    <name type="scientific">Metasolibacillus meyeri</name>
    <dbReference type="NCBI Taxonomy" id="1071052"/>
    <lineage>
        <taxon>Bacteria</taxon>
        <taxon>Bacillati</taxon>
        <taxon>Bacillota</taxon>
        <taxon>Bacilli</taxon>
        <taxon>Bacillales</taxon>
        <taxon>Caryophanaceae</taxon>
        <taxon>Metasolibacillus</taxon>
    </lineage>
</organism>
<evidence type="ECO:0000313" key="1">
    <source>
        <dbReference type="EMBL" id="MEC1177210.1"/>
    </source>
</evidence>
<reference evidence="1 2" key="1">
    <citation type="submission" date="2023-03" db="EMBL/GenBank/DDBJ databases">
        <title>Bacillus Genome Sequencing.</title>
        <authorList>
            <person name="Dunlap C."/>
        </authorList>
    </citation>
    <scope>NUCLEOTIDE SEQUENCE [LARGE SCALE GENOMIC DNA]</scope>
    <source>
        <strain evidence="1 2">B-59205</strain>
    </source>
</reference>
<name>A0AAW9NIG7_9BACL</name>
<dbReference type="AlphaFoldDB" id="A0AAW9NIG7"/>
<accession>A0AAW9NIG7</accession>
<dbReference type="InterPro" id="IPR014710">
    <property type="entry name" value="RmlC-like_jellyroll"/>
</dbReference>
<dbReference type="RefSeq" id="WP_326121466.1">
    <property type="nucleotide sequence ID" value="NZ_JARSFG010000003.1"/>
</dbReference>
<dbReference type="Gene3D" id="2.60.120.10">
    <property type="entry name" value="Jelly Rolls"/>
    <property type="match status" value="1"/>
</dbReference>
<keyword evidence="2" id="KW-1185">Reference proteome</keyword>